<evidence type="ECO:0000259" key="1">
    <source>
        <dbReference type="Pfam" id="PF13472"/>
    </source>
</evidence>
<organism evidence="2 3">
    <name type="scientific">Penicillium diatomitis</name>
    <dbReference type="NCBI Taxonomy" id="2819901"/>
    <lineage>
        <taxon>Eukaryota</taxon>
        <taxon>Fungi</taxon>
        <taxon>Dikarya</taxon>
        <taxon>Ascomycota</taxon>
        <taxon>Pezizomycotina</taxon>
        <taxon>Eurotiomycetes</taxon>
        <taxon>Eurotiomycetidae</taxon>
        <taxon>Eurotiales</taxon>
        <taxon>Aspergillaceae</taxon>
        <taxon>Penicillium</taxon>
    </lineage>
</organism>
<proteinExistence type="predicted"/>
<dbReference type="Proteomes" id="UP001148312">
    <property type="component" value="Unassembled WGS sequence"/>
</dbReference>
<comment type="caution">
    <text evidence="2">The sequence shown here is derived from an EMBL/GenBank/DDBJ whole genome shotgun (WGS) entry which is preliminary data.</text>
</comment>
<dbReference type="CDD" id="cd01830">
    <property type="entry name" value="XynE_like"/>
    <property type="match status" value="1"/>
</dbReference>
<protein>
    <recommendedName>
        <fullName evidence="1">SGNH hydrolase-type esterase domain-containing protein</fullName>
    </recommendedName>
</protein>
<dbReference type="EMBL" id="JAPWDQ010000008">
    <property type="protein sequence ID" value="KAJ5483099.1"/>
    <property type="molecule type" value="Genomic_DNA"/>
</dbReference>
<dbReference type="PANTHER" id="PTHR43784">
    <property type="entry name" value="GDSL-LIKE LIPASE/ACYLHYDROLASE, PUTATIVE (AFU_ORTHOLOGUE AFUA_2G00820)-RELATED"/>
    <property type="match status" value="1"/>
</dbReference>
<keyword evidence="3" id="KW-1185">Reference proteome</keyword>
<name>A0A9X0BTG7_9EURO</name>
<dbReference type="RefSeq" id="XP_056789071.1">
    <property type="nucleotide sequence ID" value="XM_056936147.1"/>
</dbReference>
<accession>A0A9X0BTG7</accession>
<dbReference type="Gene3D" id="3.40.50.1110">
    <property type="entry name" value="SGNH hydrolase"/>
    <property type="match status" value="1"/>
</dbReference>
<reference evidence="2" key="2">
    <citation type="journal article" date="2023" name="IMA Fungus">
        <title>Comparative genomic study of the Penicillium genus elucidates a diverse pangenome and 15 lateral gene transfer events.</title>
        <authorList>
            <person name="Petersen C."/>
            <person name="Sorensen T."/>
            <person name="Nielsen M.R."/>
            <person name="Sondergaard T.E."/>
            <person name="Sorensen J.L."/>
            <person name="Fitzpatrick D.A."/>
            <person name="Frisvad J.C."/>
            <person name="Nielsen K.L."/>
        </authorList>
    </citation>
    <scope>NUCLEOTIDE SEQUENCE</scope>
    <source>
        <strain evidence="2">IBT 30728</strain>
    </source>
</reference>
<reference evidence="2" key="1">
    <citation type="submission" date="2022-12" db="EMBL/GenBank/DDBJ databases">
        <authorList>
            <person name="Petersen C."/>
        </authorList>
    </citation>
    <scope>NUCLEOTIDE SEQUENCE</scope>
    <source>
        <strain evidence="2">IBT 30728</strain>
    </source>
</reference>
<evidence type="ECO:0000313" key="2">
    <source>
        <dbReference type="EMBL" id="KAJ5483099.1"/>
    </source>
</evidence>
<evidence type="ECO:0000313" key="3">
    <source>
        <dbReference type="Proteomes" id="UP001148312"/>
    </source>
</evidence>
<gene>
    <name evidence="2" type="ORF">N7539_006545</name>
</gene>
<dbReference type="AlphaFoldDB" id="A0A9X0BTG7"/>
<dbReference type="Pfam" id="PF13472">
    <property type="entry name" value="Lipase_GDSL_2"/>
    <property type="match status" value="1"/>
</dbReference>
<feature type="domain" description="SGNH hydrolase-type esterase" evidence="1">
    <location>
        <begin position="186"/>
        <end position="388"/>
    </location>
</feature>
<dbReference type="GeneID" id="81626396"/>
<dbReference type="SUPFAM" id="SSF52266">
    <property type="entry name" value="SGNH hydrolase"/>
    <property type="match status" value="1"/>
</dbReference>
<sequence length="406" mass="44502">MPMRTEPDNLPPISFMEGTVAFPNTSIRQTVKLTLGTKQFFRVRLSNAFGIDDLNIRQATVALSLNNVSGTVEADPKTMRDITFDNGLSETIIPGGAQAVSDPIDLGCAVPRNSIITISLYLEAGQDGQSGVTSHPGSRTTSFCCRGNHVADSNWVDLPAERVEHWYFISAIEVLAPREACVFAIIGDSITDGRCSTTNGNDRWPDRLFERFESNPATSNMSIVNQAAGGNRILADGLGPNVLSRLDRDILSLSGLRYVLIFEGVNDIGTAEANESSQATVVKRIIAGYRQIATRVHARGIPIFAATITPFGRRTEDSDLDAKLMGLSGYSDPIRDQTRRQLNDWIRSSGVFDAVVDFDEVLRDSDHAEMLKPQYDSGDRLHPNTEAFQALADAFPVDLFAKFQDR</sequence>
<dbReference type="InterPro" id="IPR053140">
    <property type="entry name" value="GDSL_Rv0518-like"/>
</dbReference>
<dbReference type="InterPro" id="IPR036514">
    <property type="entry name" value="SGNH_hydro_sf"/>
</dbReference>
<dbReference type="InterPro" id="IPR013830">
    <property type="entry name" value="SGNH_hydro"/>
</dbReference>
<dbReference type="PANTHER" id="PTHR43784:SF3">
    <property type="entry name" value="GDSL FAMILY LIPASE"/>
    <property type="match status" value="1"/>
</dbReference>